<protein>
    <submittedName>
        <fullName evidence="8">Uncharacterized protein</fullName>
    </submittedName>
</protein>
<dbReference type="PANTHER" id="PTHR10780:SF3">
    <property type="entry name" value="MITOCHONDRIAL CARRIER HOMOLOG 1"/>
    <property type="match status" value="1"/>
</dbReference>
<evidence type="ECO:0000256" key="5">
    <source>
        <dbReference type="ARBA" id="ARBA00022989"/>
    </source>
</evidence>
<evidence type="ECO:0000256" key="4">
    <source>
        <dbReference type="ARBA" id="ARBA00022787"/>
    </source>
</evidence>
<dbReference type="STRING" id="7868.ENSCMIP00000002327"/>
<reference evidence="9" key="1">
    <citation type="journal article" date="2006" name="Science">
        <title>Ancient noncoding elements conserved in the human genome.</title>
        <authorList>
            <person name="Venkatesh B."/>
            <person name="Kirkness E.F."/>
            <person name="Loh Y.H."/>
            <person name="Halpern A.L."/>
            <person name="Lee A.P."/>
            <person name="Johnson J."/>
            <person name="Dandona N."/>
            <person name="Viswanathan L.D."/>
            <person name="Tay A."/>
            <person name="Venter J.C."/>
            <person name="Strausberg R.L."/>
            <person name="Brenner S."/>
        </authorList>
    </citation>
    <scope>NUCLEOTIDE SEQUENCE [LARGE SCALE GENOMIC DNA]</scope>
</reference>
<evidence type="ECO:0000256" key="2">
    <source>
        <dbReference type="ARBA" id="ARBA00022692"/>
    </source>
</evidence>
<evidence type="ECO:0000256" key="3">
    <source>
        <dbReference type="ARBA" id="ARBA00022737"/>
    </source>
</evidence>
<reference evidence="9" key="2">
    <citation type="journal article" date="2007" name="PLoS Biol.">
        <title>Survey sequencing and comparative analysis of the elephant shark (Callorhinchus milii) genome.</title>
        <authorList>
            <person name="Venkatesh B."/>
            <person name="Kirkness E.F."/>
            <person name="Loh Y.H."/>
            <person name="Halpern A.L."/>
            <person name="Lee A.P."/>
            <person name="Johnson J."/>
            <person name="Dandona N."/>
            <person name="Viswanathan L.D."/>
            <person name="Tay A."/>
            <person name="Venter J.C."/>
            <person name="Strausberg R.L."/>
            <person name="Brenner S."/>
        </authorList>
    </citation>
    <scope>NUCLEOTIDE SEQUENCE [LARGE SCALE GENOMIC DNA]</scope>
</reference>
<dbReference type="Ensembl" id="ENSCMIT00000002411.1">
    <property type="protein sequence ID" value="ENSCMIP00000002327.1"/>
    <property type="gene ID" value="ENSCMIG00000001375.1"/>
</dbReference>
<reference evidence="8" key="5">
    <citation type="submission" date="2025-09" db="UniProtKB">
        <authorList>
            <consortium name="Ensembl"/>
        </authorList>
    </citation>
    <scope>IDENTIFICATION</scope>
</reference>
<evidence type="ECO:0000256" key="7">
    <source>
        <dbReference type="ARBA" id="ARBA00023136"/>
    </source>
</evidence>
<comment type="subcellular location">
    <subcellularLocation>
        <location evidence="1">Mitochondrion outer membrane</location>
        <topology evidence="1">Multi-pass membrane protein</topology>
    </subcellularLocation>
</comment>
<dbReference type="AlphaFoldDB" id="A0A4W3GH65"/>
<dbReference type="InterPro" id="IPR023395">
    <property type="entry name" value="MCP_dom_sf"/>
</dbReference>
<evidence type="ECO:0000256" key="6">
    <source>
        <dbReference type="ARBA" id="ARBA00023128"/>
    </source>
</evidence>
<dbReference type="PANTHER" id="PTHR10780">
    <property type="entry name" value="MITOCHONDRIAL CARRIER HOMOLOG"/>
    <property type="match status" value="1"/>
</dbReference>
<reference evidence="8" key="4">
    <citation type="submission" date="2025-08" db="UniProtKB">
        <authorList>
            <consortium name="Ensembl"/>
        </authorList>
    </citation>
    <scope>IDENTIFICATION</scope>
</reference>
<evidence type="ECO:0000313" key="8">
    <source>
        <dbReference type="Ensembl" id="ENSCMIP00000002327.1"/>
    </source>
</evidence>
<evidence type="ECO:0000256" key="1">
    <source>
        <dbReference type="ARBA" id="ARBA00004374"/>
    </source>
</evidence>
<keyword evidence="7" id="KW-0472">Membrane</keyword>
<accession>A0A4W3GH65</accession>
<sequence length="183" mass="20281">SVCARVCVYLGGALTVSVCVGHEPLPPIMGTNLFGHKVLYLPGFFTYAWHIVQIDGKKGLFRGLTPRILSNSITTIIHSKAKQVSRNLLSYFSSLCLLLLYNHEVHMSHKPIHLLASHLLPILIRVPLRSILSITLAQFVAFSSHDTIKRGKGVGHWSFTSWLFVGYCCAKIGSLICLKIQLS</sequence>
<keyword evidence="3" id="KW-0677">Repeat</keyword>
<evidence type="ECO:0000313" key="9">
    <source>
        <dbReference type="Proteomes" id="UP000314986"/>
    </source>
</evidence>
<keyword evidence="2" id="KW-0812">Transmembrane</keyword>
<dbReference type="Proteomes" id="UP000314986">
    <property type="component" value="Unassembled WGS sequence"/>
</dbReference>
<dbReference type="GeneTree" id="ENSGT00390000000020"/>
<organism evidence="8 9">
    <name type="scientific">Callorhinchus milii</name>
    <name type="common">Ghost shark</name>
    <dbReference type="NCBI Taxonomy" id="7868"/>
    <lineage>
        <taxon>Eukaryota</taxon>
        <taxon>Metazoa</taxon>
        <taxon>Chordata</taxon>
        <taxon>Craniata</taxon>
        <taxon>Vertebrata</taxon>
        <taxon>Chondrichthyes</taxon>
        <taxon>Holocephali</taxon>
        <taxon>Chimaeriformes</taxon>
        <taxon>Callorhinchidae</taxon>
        <taxon>Callorhinchus</taxon>
    </lineage>
</organism>
<dbReference type="GO" id="GO:0043065">
    <property type="term" value="P:positive regulation of apoptotic process"/>
    <property type="evidence" value="ECO:0007669"/>
    <property type="project" value="TreeGrafter"/>
</dbReference>
<reference evidence="9" key="3">
    <citation type="journal article" date="2014" name="Nature">
        <title>Elephant shark genome provides unique insights into gnathostome evolution.</title>
        <authorList>
            <consortium name="International Elephant Shark Genome Sequencing Consortium"/>
            <person name="Venkatesh B."/>
            <person name="Lee A.P."/>
            <person name="Ravi V."/>
            <person name="Maurya A.K."/>
            <person name="Lian M.M."/>
            <person name="Swann J.B."/>
            <person name="Ohta Y."/>
            <person name="Flajnik M.F."/>
            <person name="Sutoh Y."/>
            <person name="Kasahara M."/>
            <person name="Hoon S."/>
            <person name="Gangu V."/>
            <person name="Roy S.W."/>
            <person name="Irimia M."/>
            <person name="Korzh V."/>
            <person name="Kondrychyn I."/>
            <person name="Lim Z.W."/>
            <person name="Tay B.H."/>
            <person name="Tohari S."/>
            <person name="Kong K.W."/>
            <person name="Ho S."/>
            <person name="Lorente-Galdos B."/>
            <person name="Quilez J."/>
            <person name="Marques-Bonet T."/>
            <person name="Raney B.J."/>
            <person name="Ingham P.W."/>
            <person name="Tay A."/>
            <person name="Hillier L.W."/>
            <person name="Minx P."/>
            <person name="Boehm T."/>
            <person name="Wilson R.K."/>
            <person name="Brenner S."/>
            <person name="Warren W.C."/>
        </authorList>
    </citation>
    <scope>NUCLEOTIDE SEQUENCE [LARGE SCALE GENOMIC DNA]</scope>
</reference>
<keyword evidence="9" id="KW-1185">Reference proteome</keyword>
<proteinExistence type="predicted"/>
<keyword evidence="4" id="KW-1000">Mitochondrion outer membrane</keyword>
<keyword evidence="6" id="KW-0496">Mitochondrion</keyword>
<dbReference type="GO" id="GO:0005741">
    <property type="term" value="C:mitochondrial outer membrane"/>
    <property type="evidence" value="ECO:0007669"/>
    <property type="project" value="UniProtKB-SubCell"/>
</dbReference>
<name>A0A4W3GH65_CALMI</name>
<keyword evidence="5" id="KW-1133">Transmembrane helix</keyword>
<dbReference type="InParanoid" id="A0A4W3GH65"/>
<dbReference type="SUPFAM" id="SSF103506">
    <property type="entry name" value="Mitochondrial carrier"/>
    <property type="match status" value="1"/>
</dbReference>